<dbReference type="InterPro" id="IPR020084">
    <property type="entry name" value="NUDIX_hydrolase_CS"/>
</dbReference>
<keyword evidence="6 11" id="KW-0378">Hydrolase</keyword>
<comment type="similarity">
    <text evidence="3">Belongs to the Nudix hydrolase family. NudC subfamily.</text>
</comment>
<dbReference type="PANTHER" id="PTHR42904">
    <property type="entry name" value="NUDIX HYDROLASE, NUDC SUBFAMILY"/>
    <property type="match status" value="1"/>
</dbReference>
<evidence type="ECO:0000313" key="11">
    <source>
        <dbReference type="EMBL" id="MBL6761638.1"/>
    </source>
</evidence>
<dbReference type="GO" id="GO:0005829">
    <property type="term" value="C:cytosol"/>
    <property type="evidence" value="ECO:0007669"/>
    <property type="project" value="TreeGrafter"/>
</dbReference>
<evidence type="ECO:0000313" key="12">
    <source>
        <dbReference type="Proteomes" id="UP000785783"/>
    </source>
</evidence>
<dbReference type="NCBIfam" id="NF001299">
    <property type="entry name" value="PRK00241.1"/>
    <property type="match status" value="1"/>
</dbReference>
<feature type="domain" description="Nudix hydrolase" evidence="10">
    <location>
        <begin position="180"/>
        <end position="304"/>
    </location>
</feature>
<dbReference type="Proteomes" id="UP000785783">
    <property type="component" value="Unassembled WGS sequence"/>
</dbReference>
<evidence type="ECO:0000256" key="8">
    <source>
        <dbReference type="ARBA" id="ARBA00023027"/>
    </source>
</evidence>
<dbReference type="Gene3D" id="3.90.79.10">
    <property type="entry name" value="Nucleoside Triphosphate Pyrophosphohydrolase"/>
    <property type="match status" value="1"/>
</dbReference>
<dbReference type="InterPro" id="IPR050241">
    <property type="entry name" value="NAD-cap_RNA_hydrolase_NudC"/>
</dbReference>
<dbReference type="Pfam" id="PF09296">
    <property type="entry name" value="NUDIX-like"/>
    <property type="match status" value="1"/>
</dbReference>
<keyword evidence="5" id="KW-0479">Metal-binding</keyword>
<dbReference type="InterPro" id="IPR015797">
    <property type="entry name" value="NUDIX_hydrolase-like_dom_sf"/>
</dbReference>
<dbReference type="SUPFAM" id="SSF55811">
    <property type="entry name" value="Nudix"/>
    <property type="match status" value="1"/>
</dbReference>
<dbReference type="GO" id="GO:0006742">
    <property type="term" value="P:NADP+ catabolic process"/>
    <property type="evidence" value="ECO:0007669"/>
    <property type="project" value="TreeGrafter"/>
</dbReference>
<dbReference type="InterPro" id="IPR049734">
    <property type="entry name" value="NudC-like_C"/>
</dbReference>
<protein>
    <recommendedName>
        <fullName evidence="4">NAD(+) diphosphatase</fullName>
        <ecNumber evidence="4">3.6.1.22</ecNumber>
    </recommendedName>
</protein>
<keyword evidence="7" id="KW-0460">Magnesium</keyword>
<comment type="cofactor">
    <cofactor evidence="2">
        <name>Zn(2+)</name>
        <dbReference type="ChEBI" id="CHEBI:29105"/>
    </cofactor>
</comment>
<dbReference type="InterPro" id="IPR000086">
    <property type="entry name" value="NUDIX_hydrolase_dom"/>
</dbReference>
<name>A0A937L6K0_9PROT</name>
<dbReference type="EMBL" id="JADHOK010000024">
    <property type="protein sequence ID" value="MBL6761638.1"/>
    <property type="molecule type" value="Genomic_DNA"/>
</dbReference>
<evidence type="ECO:0000259" key="10">
    <source>
        <dbReference type="PROSITE" id="PS51462"/>
    </source>
</evidence>
<dbReference type="Pfam" id="PF09297">
    <property type="entry name" value="Zn_ribbon_NUD"/>
    <property type="match status" value="1"/>
</dbReference>
<evidence type="ECO:0000256" key="7">
    <source>
        <dbReference type="ARBA" id="ARBA00022842"/>
    </source>
</evidence>
<dbReference type="PROSITE" id="PS51462">
    <property type="entry name" value="NUDIX"/>
    <property type="match status" value="1"/>
</dbReference>
<comment type="caution">
    <text evidence="11">The sequence shown here is derived from an EMBL/GenBank/DDBJ whole genome shotgun (WGS) entry which is preliminary data.</text>
</comment>
<dbReference type="Pfam" id="PF00293">
    <property type="entry name" value="NUDIX"/>
    <property type="match status" value="1"/>
</dbReference>
<sequence length="316" mass="34298">MALAENPIMFANNPLDRAGHLRGDADWLAAQLASDNALIVPLWNLQPLVLPEIQPGDGRDVGYLPKAAFGDAFDFERADRTLVFLGLNRRGKPLFAADISHMSNPEDMGPFKGMGMFEDLRALAAAGDMPRTELAILAQAKGMLDWHLRHGFCAQCGAPSQMLEGGYKRQCGNCGAEHFPRTDPVVIMLATYEDQCLLGRQRGWPDGMLSALAGFMEPGETIEEAVARELQEEAGLEINSVTYLGTQPWPFPSSLMIGCMAEASSLKVSVDEVELEEARWIARADVISSMRGDGPLGVPPAMAIAHQLMQAFAEGN</sequence>
<dbReference type="InterPro" id="IPR015375">
    <property type="entry name" value="NADH_PPase-like_N"/>
</dbReference>
<evidence type="ECO:0000256" key="9">
    <source>
        <dbReference type="ARBA" id="ARBA00023679"/>
    </source>
</evidence>
<proteinExistence type="inferred from homology"/>
<dbReference type="PANTHER" id="PTHR42904:SF6">
    <property type="entry name" value="NAD-CAPPED RNA HYDROLASE NUDT12"/>
    <property type="match status" value="1"/>
</dbReference>
<dbReference type="AlphaFoldDB" id="A0A937L6K0"/>
<dbReference type="GO" id="GO:0046872">
    <property type="term" value="F:metal ion binding"/>
    <property type="evidence" value="ECO:0007669"/>
    <property type="project" value="UniProtKB-KW"/>
</dbReference>
<comment type="cofactor">
    <cofactor evidence="1">
        <name>Mg(2+)</name>
        <dbReference type="ChEBI" id="CHEBI:18420"/>
    </cofactor>
</comment>
<organism evidence="11 12">
    <name type="scientific">PS1 clade bacterium</name>
    <dbReference type="NCBI Taxonomy" id="2175152"/>
    <lineage>
        <taxon>Bacteria</taxon>
        <taxon>Pseudomonadati</taxon>
        <taxon>Pseudomonadota</taxon>
        <taxon>Alphaproteobacteria</taxon>
        <taxon>PS1 clade</taxon>
    </lineage>
</organism>
<evidence type="ECO:0000256" key="4">
    <source>
        <dbReference type="ARBA" id="ARBA00012381"/>
    </source>
</evidence>
<keyword evidence="8" id="KW-0520">NAD</keyword>
<evidence type="ECO:0000256" key="2">
    <source>
        <dbReference type="ARBA" id="ARBA00001947"/>
    </source>
</evidence>
<evidence type="ECO:0000256" key="3">
    <source>
        <dbReference type="ARBA" id="ARBA00009595"/>
    </source>
</evidence>
<comment type="catalytic activity">
    <reaction evidence="9">
        <text>a 5'-end NAD(+)-phospho-ribonucleoside in mRNA + H2O = a 5'-end phospho-adenosine-phospho-ribonucleoside in mRNA + beta-nicotinamide D-ribonucleotide + 2 H(+)</text>
        <dbReference type="Rhea" id="RHEA:60876"/>
        <dbReference type="Rhea" id="RHEA-COMP:15698"/>
        <dbReference type="Rhea" id="RHEA-COMP:15719"/>
        <dbReference type="ChEBI" id="CHEBI:14649"/>
        <dbReference type="ChEBI" id="CHEBI:15377"/>
        <dbReference type="ChEBI" id="CHEBI:15378"/>
        <dbReference type="ChEBI" id="CHEBI:144029"/>
        <dbReference type="ChEBI" id="CHEBI:144051"/>
    </reaction>
    <physiologicalReaction direction="left-to-right" evidence="9">
        <dbReference type="Rhea" id="RHEA:60877"/>
    </physiologicalReaction>
</comment>
<dbReference type="EC" id="3.6.1.22" evidence="4"/>
<dbReference type="InterPro" id="IPR015376">
    <property type="entry name" value="Znr_NADH_PPase"/>
</dbReference>
<gene>
    <name evidence="11" type="primary">nudC</name>
    <name evidence="11" type="ORF">ISQ19_02960</name>
</gene>
<accession>A0A937L6K0</accession>
<dbReference type="PROSITE" id="PS00893">
    <property type="entry name" value="NUDIX_BOX"/>
    <property type="match status" value="1"/>
</dbReference>
<dbReference type="Gene3D" id="3.90.79.20">
    <property type="match status" value="1"/>
</dbReference>
<dbReference type="CDD" id="cd03429">
    <property type="entry name" value="NUDIX_NADH_pyrophosphatase_Nudt13"/>
    <property type="match status" value="1"/>
</dbReference>
<dbReference type="GO" id="GO:0035529">
    <property type="term" value="F:NADH pyrophosphatase activity"/>
    <property type="evidence" value="ECO:0007669"/>
    <property type="project" value="TreeGrafter"/>
</dbReference>
<evidence type="ECO:0000256" key="5">
    <source>
        <dbReference type="ARBA" id="ARBA00022723"/>
    </source>
</evidence>
<dbReference type="GO" id="GO:0019677">
    <property type="term" value="P:NAD+ catabolic process"/>
    <property type="evidence" value="ECO:0007669"/>
    <property type="project" value="TreeGrafter"/>
</dbReference>
<evidence type="ECO:0000256" key="6">
    <source>
        <dbReference type="ARBA" id="ARBA00022801"/>
    </source>
</evidence>
<evidence type="ECO:0000256" key="1">
    <source>
        <dbReference type="ARBA" id="ARBA00001946"/>
    </source>
</evidence>
<reference evidence="11" key="1">
    <citation type="submission" date="2020-10" db="EMBL/GenBank/DDBJ databases">
        <title>Microbiome of the Black Sea water column analyzed by genome centric metagenomics.</title>
        <authorList>
            <person name="Cabello-Yeves P.J."/>
            <person name="Callieri C."/>
            <person name="Picazo A."/>
            <person name="Mehrshad M."/>
            <person name="Haro-Moreno J.M."/>
            <person name="Roda-Garcia J."/>
            <person name="Dzembekova N."/>
            <person name="Slabakova V."/>
            <person name="Slabakova N."/>
            <person name="Moncheva S."/>
            <person name="Rodriguez-Valera F."/>
        </authorList>
    </citation>
    <scope>NUCLEOTIDE SEQUENCE</scope>
    <source>
        <strain evidence="11">BS307-5m-G5</strain>
    </source>
</reference>